<dbReference type="PROSITE" id="PS50240">
    <property type="entry name" value="TRYPSIN_DOM"/>
    <property type="match status" value="1"/>
</dbReference>
<proteinExistence type="inferred from homology"/>
<dbReference type="InterPro" id="IPR001254">
    <property type="entry name" value="Trypsin_dom"/>
</dbReference>
<dbReference type="PROSITE" id="PS50927">
    <property type="entry name" value="BULB_LECTIN"/>
    <property type="match status" value="2"/>
</dbReference>
<dbReference type="EMBL" id="VIWT01000006">
    <property type="protein sequence ID" value="TWF73356.1"/>
    <property type="molecule type" value="Genomic_DNA"/>
</dbReference>
<dbReference type="Pfam" id="PF00089">
    <property type="entry name" value="Trypsin"/>
    <property type="match status" value="1"/>
</dbReference>
<evidence type="ECO:0000256" key="2">
    <source>
        <dbReference type="ARBA" id="ARBA00023157"/>
    </source>
</evidence>
<evidence type="ECO:0000313" key="6">
    <source>
        <dbReference type="EMBL" id="TWF73356.1"/>
    </source>
</evidence>
<accession>A0A561SER6</accession>
<reference evidence="6 7" key="1">
    <citation type="submission" date="2019-06" db="EMBL/GenBank/DDBJ databases">
        <title>Sequencing the genomes of 1000 actinobacteria strains.</title>
        <authorList>
            <person name="Klenk H.-P."/>
        </authorList>
    </citation>
    <scope>NUCLEOTIDE SEQUENCE [LARGE SCALE GENOMIC DNA]</scope>
    <source>
        <strain evidence="6 7">DSM 44826</strain>
    </source>
</reference>
<comment type="similarity">
    <text evidence="1">Belongs to the peptidase S1 family.</text>
</comment>
<dbReference type="InterPro" id="IPR043504">
    <property type="entry name" value="Peptidase_S1_PA_chymotrypsin"/>
</dbReference>
<dbReference type="PRINTS" id="PR00722">
    <property type="entry name" value="CHYMOTRYPSIN"/>
</dbReference>
<keyword evidence="2" id="KW-1015">Disulfide bond</keyword>
<dbReference type="InterPro" id="IPR036426">
    <property type="entry name" value="Bulb-type_lectin_dom_sf"/>
</dbReference>
<dbReference type="OrthoDB" id="3868655at2"/>
<dbReference type="GO" id="GO:0030246">
    <property type="term" value="F:carbohydrate binding"/>
    <property type="evidence" value="ECO:0007669"/>
    <property type="project" value="UniProtKB-KW"/>
</dbReference>
<feature type="chain" id="PRO_5039078963" evidence="3">
    <location>
        <begin position="21"/>
        <end position="488"/>
    </location>
</feature>
<comment type="caution">
    <text evidence="6">The sequence shown here is derived from an EMBL/GenBank/DDBJ whole genome shotgun (WGS) entry which is preliminary data.</text>
</comment>
<dbReference type="GO" id="GO:0004252">
    <property type="term" value="F:serine-type endopeptidase activity"/>
    <property type="evidence" value="ECO:0007669"/>
    <property type="project" value="InterPro"/>
</dbReference>
<dbReference type="AlphaFoldDB" id="A0A561SER6"/>
<dbReference type="Gene3D" id="2.40.10.10">
    <property type="entry name" value="Trypsin-like serine proteases"/>
    <property type="match status" value="1"/>
</dbReference>
<dbReference type="InterPro" id="IPR050430">
    <property type="entry name" value="Peptidase_S1"/>
</dbReference>
<dbReference type="PANTHER" id="PTHR24276:SF98">
    <property type="entry name" value="FI18310P1-RELATED"/>
    <property type="match status" value="1"/>
</dbReference>
<keyword evidence="3" id="KW-0732">Signal</keyword>
<protein>
    <submittedName>
        <fullName evidence="6">D-mannose binding lectin</fullName>
    </submittedName>
</protein>
<feature type="domain" description="Peptidase S1" evidence="4">
    <location>
        <begin position="19"/>
        <end position="244"/>
    </location>
</feature>
<feature type="domain" description="Bulb-type lectin" evidence="5">
    <location>
        <begin position="241"/>
        <end position="360"/>
    </location>
</feature>
<dbReference type="InterPro" id="IPR009003">
    <property type="entry name" value="Peptidase_S1_PA"/>
</dbReference>
<evidence type="ECO:0000256" key="1">
    <source>
        <dbReference type="ARBA" id="ARBA00007664"/>
    </source>
</evidence>
<dbReference type="SMART" id="SM00108">
    <property type="entry name" value="B_lectin"/>
    <property type="match status" value="2"/>
</dbReference>
<dbReference type="GO" id="GO:0006508">
    <property type="term" value="P:proteolysis"/>
    <property type="evidence" value="ECO:0007669"/>
    <property type="project" value="InterPro"/>
</dbReference>
<dbReference type="SUPFAM" id="SSF51110">
    <property type="entry name" value="alpha-D-mannose-specific plant lectins"/>
    <property type="match status" value="2"/>
</dbReference>
<dbReference type="RefSeq" id="WP_145911297.1">
    <property type="nucleotide sequence ID" value="NZ_BAAAMZ010000005.1"/>
</dbReference>
<keyword evidence="6" id="KW-0430">Lectin</keyword>
<dbReference type="Gene3D" id="2.90.10.10">
    <property type="entry name" value="Bulb-type lectin domain"/>
    <property type="match status" value="4"/>
</dbReference>
<keyword evidence="7" id="KW-1185">Reference proteome</keyword>
<evidence type="ECO:0000259" key="5">
    <source>
        <dbReference type="PROSITE" id="PS50927"/>
    </source>
</evidence>
<evidence type="ECO:0000259" key="4">
    <source>
        <dbReference type="PROSITE" id="PS50240"/>
    </source>
</evidence>
<evidence type="ECO:0000256" key="3">
    <source>
        <dbReference type="SAM" id="SignalP"/>
    </source>
</evidence>
<sequence>MATPHPRTAWLTALTGAAIAAGTLTGTPAAALTGDPTPNGSYAFTAKLDIGAGNRVCTGTLVDPSWILTAAGCFADDPARATALPAGAPKDHTTATVGGVGADVVQLVPRQDRDLVLAKLSHPVFGTAPAAVATVPATPGDALRVVGWGRTKDEWLPQQTHTGTTAVTAADATALTLTPKTAGGAVCKGDAGAPVLREKNGGVELTGIATRSWQGGCLDETETRNSALASRTDDLAGWVGSTVAQGGPVLAPGTRIESGRTVTGKDLQLAMQADGNLVVTHRGISGGVLWSSNTGGNPGAYATVQEDGNFVVYRAGASGGTGALWASGTFWSPGSYVRLQDDGNIVVYKKDGGTETGGALWSTGTQQFAPVLVGETPIRAARWTSARSTVLEMQPDGNLVLYRKSDGVPLWSSKTSGNPGAWLAMQADGNVVVYRAGASGGTGALWASGTFWSPGAYLKLQDDGNLVVYKKDGGTETGGALWSTSTFA</sequence>
<dbReference type="InterPro" id="IPR001314">
    <property type="entry name" value="Peptidase_S1A"/>
</dbReference>
<gene>
    <name evidence="6" type="ORF">FHX73_16507</name>
</gene>
<dbReference type="InterPro" id="IPR001480">
    <property type="entry name" value="Bulb-type_lectin_dom"/>
</dbReference>
<organism evidence="6 7">
    <name type="scientific">Kitasatospora viridis</name>
    <dbReference type="NCBI Taxonomy" id="281105"/>
    <lineage>
        <taxon>Bacteria</taxon>
        <taxon>Bacillati</taxon>
        <taxon>Actinomycetota</taxon>
        <taxon>Actinomycetes</taxon>
        <taxon>Kitasatosporales</taxon>
        <taxon>Streptomycetaceae</taxon>
        <taxon>Kitasatospora</taxon>
    </lineage>
</organism>
<evidence type="ECO:0000313" key="7">
    <source>
        <dbReference type="Proteomes" id="UP000317940"/>
    </source>
</evidence>
<dbReference type="Proteomes" id="UP000317940">
    <property type="component" value="Unassembled WGS sequence"/>
</dbReference>
<name>A0A561SER6_9ACTN</name>
<dbReference type="SUPFAM" id="SSF50494">
    <property type="entry name" value="Trypsin-like serine proteases"/>
    <property type="match status" value="1"/>
</dbReference>
<dbReference type="SMART" id="SM00020">
    <property type="entry name" value="Tryp_SPc"/>
    <property type="match status" value="1"/>
</dbReference>
<feature type="signal peptide" evidence="3">
    <location>
        <begin position="1"/>
        <end position="20"/>
    </location>
</feature>
<feature type="domain" description="Bulb-type lectin" evidence="5">
    <location>
        <begin position="369"/>
        <end position="481"/>
    </location>
</feature>
<dbReference type="PANTHER" id="PTHR24276">
    <property type="entry name" value="POLYSERASE-RELATED"/>
    <property type="match status" value="1"/>
</dbReference>